<name>A0ABN9STG1_9DINO</name>
<proteinExistence type="predicted"/>
<gene>
    <name evidence="3" type="ORF">PCOR1329_LOCUS32470</name>
</gene>
<keyword evidence="2" id="KW-0732">Signal</keyword>
<comment type="caution">
    <text evidence="3">The sequence shown here is derived from an EMBL/GenBank/DDBJ whole genome shotgun (WGS) entry which is preliminary data.</text>
</comment>
<dbReference type="Proteomes" id="UP001189429">
    <property type="component" value="Unassembled WGS sequence"/>
</dbReference>
<sequence>MMILCTNLLLPFLGMLVLPPLLVANLSRSNTFCTNLLSPIFGTLLLLPQLVANIRTNVFFNMHMMLVGTPPVLESAPNRPLAVLLQPCAILCPLFCMLVPFLNLKFVAILVACMMMPPWSM</sequence>
<accession>A0ABN9STG1</accession>
<keyword evidence="1" id="KW-0472">Membrane</keyword>
<evidence type="ECO:0000256" key="1">
    <source>
        <dbReference type="SAM" id="Phobius"/>
    </source>
</evidence>
<feature type="chain" id="PRO_5046177088" evidence="2">
    <location>
        <begin position="25"/>
        <end position="121"/>
    </location>
</feature>
<dbReference type="EMBL" id="CAUYUJ010013191">
    <property type="protein sequence ID" value="CAK0835761.1"/>
    <property type="molecule type" value="Genomic_DNA"/>
</dbReference>
<feature type="transmembrane region" description="Helical" evidence="1">
    <location>
        <begin position="40"/>
        <end position="60"/>
    </location>
</feature>
<evidence type="ECO:0000256" key="2">
    <source>
        <dbReference type="SAM" id="SignalP"/>
    </source>
</evidence>
<keyword evidence="4" id="KW-1185">Reference proteome</keyword>
<keyword evidence="1" id="KW-1133">Transmembrane helix</keyword>
<evidence type="ECO:0000313" key="3">
    <source>
        <dbReference type="EMBL" id="CAK0835761.1"/>
    </source>
</evidence>
<reference evidence="3" key="1">
    <citation type="submission" date="2023-10" db="EMBL/GenBank/DDBJ databases">
        <authorList>
            <person name="Chen Y."/>
            <person name="Shah S."/>
            <person name="Dougan E. K."/>
            <person name="Thang M."/>
            <person name="Chan C."/>
        </authorList>
    </citation>
    <scope>NUCLEOTIDE SEQUENCE [LARGE SCALE GENOMIC DNA]</scope>
</reference>
<feature type="signal peptide" evidence="2">
    <location>
        <begin position="1"/>
        <end position="24"/>
    </location>
</feature>
<keyword evidence="1" id="KW-0812">Transmembrane</keyword>
<evidence type="ECO:0000313" key="4">
    <source>
        <dbReference type="Proteomes" id="UP001189429"/>
    </source>
</evidence>
<organism evidence="3 4">
    <name type="scientific">Prorocentrum cordatum</name>
    <dbReference type="NCBI Taxonomy" id="2364126"/>
    <lineage>
        <taxon>Eukaryota</taxon>
        <taxon>Sar</taxon>
        <taxon>Alveolata</taxon>
        <taxon>Dinophyceae</taxon>
        <taxon>Prorocentrales</taxon>
        <taxon>Prorocentraceae</taxon>
        <taxon>Prorocentrum</taxon>
    </lineage>
</organism>
<protein>
    <submittedName>
        <fullName evidence="3">Uncharacterized protein</fullName>
    </submittedName>
</protein>
<feature type="transmembrane region" description="Helical" evidence="1">
    <location>
        <begin position="81"/>
        <end position="112"/>
    </location>
</feature>